<dbReference type="EMBL" id="JACJQT010000019">
    <property type="protein sequence ID" value="MBD2278507.1"/>
    <property type="molecule type" value="Genomic_DNA"/>
</dbReference>
<keyword evidence="2" id="KW-1185">Reference proteome</keyword>
<evidence type="ECO:0000313" key="1">
    <source>
        <dbReference type="EMBL" id="MBD2278507.1"/>
    </source>
</evidence>
<sequence>MKSEFLPAGFTTENCFLGMWESDRFGDVRCDSVRGASRRELALLQAVRFLGCGDDGMR</sequence>
<dbReference type="RefSeq" id="WP_190382891.1">
    <property type="nucleotide sequence ID" value="NZ_JACJQT010000019.1"/>
</dbReference>
<proteinExistence type="predicted"/>
<organism evidence="1 2">
    <name type="scientific">Aphanizomenon flos-aquae FACHB-1040</name>
    <dbReference type="NCBI Taxonomy" id="2692887"/>
    <lineage>
        <taxon>Bacteria</taxon>
        <taxon>Bacillati</taxon>
        <taxon>Cyanobacteriota</taxon>
        <taxon>Cyanophyceae</taxon>
        <taxon>Nostocales</taxon>
        <taxon>Aphanizomenonaceae</taxon>
        <taxon>Aphanizomenon</taxon>
    </lineage>
</organism>
<dbReference type="Proteomes" id="UP000606721">
    <property type="component" value="Unassembled WGS sequence"/>
</dbReference>
<gene>
    <name evidence="1" type="ORF">H6F99_09385</name>
</gene>
<name>A0ABR8BUS0_APHFL</name>
<comment type="caution">
    <text evidence="1">The sequence shown here is derived from an EMBL/GenBank/DDBJ whole genome shotgun (WGS) entry which is preliminary data.</text>
</comment>
<evidence type="ECO:0000313" key="2">
    <source>
        <dbReference type="Proteomes" id="UP000606721"/>
    </source>
</evidence>
<reference evidence="1 2" key="1">
    <citation type="journal article" date="2020" name="ISME J.">
        <title>Comparative genomics reveals insights into cyanobacterial evolution and habitat adaptation.</title>
        <authorList>
            <person name="Chen M.Y."/>
            <person name="Teng W.K."/>
            <person name="Zhao L."/>
            <person name="Hu C.X."/>
            <person name="Zhou Y.K."/>
            <person name="Han B.P."/>
            <person name="Song L.R."/>
            <person name="Shu W.S."/>
        </authorList>
    </citation>
    <scope>NUCLEOTIDE SEQUENCE [LARGE SCALE GENOMIC DNA]</scope>
    <source>
        <strain evidence="1 2">FACHB-1040</strain>
    </source>
</reference>
<accession>A0ABR8BUS0</accession>
<protein>
    <submittedName>
        <fullName evidence="1">Uncharacterized protein</fullName>
    </submittedName>
</protein>